<gene>
    <name evidence="1" type="ORF">CD32_08495</name>
</gene>
<evidence type="ECO:0000313" key="1">
    <source>
        <dbReference type="EMBL" id="KGR85870.1"/>
    </source>
</evidence>
<comment type="caution">
    <text evidence="1">The sequence shown here is derived from an EMBL/GenBank/DDBJ whole genome shotgun (WGS) entry which is preliminary data.</text>
</comment>
<dbReference type="RefSeq" id="WP_036153440.1">
    <property type="nucleotide sequence ID" value="NZ_AVCX01000008.1"/>
</dbReference>
<dbReference type="OrthoDB" id="2452874at2"/>
<evidence type="ECO:0000313" key="2">
    <source>
        <dbReference type="Proteomes" id="UP000030437"/>
    </source>
</evidence>
<reference evidence="1 2" key="1">
    <citation type="submission" date="2014-02" db="EMBL/GenBank/DDBJ databases">
        <title>Draft genome sequence of Lysinibacillus odysseyi NBRC 100172.</title>
        <authorList>
            <person name="Zhang F."/>
            <person name="Wang G."/>
            <person name="Zhang L."/>
        </authorList>
    </citation>
    <scope>NUCLEOTIDE SEQUENCE [LARGE SCALE GENOMIC DNA]</scope>
    <source>
        <strain evidence="1 2">NBRC 100172</strain>
    </source>
</reference>
<organism evidence="1 2">
    <name type="scientific">Lysinibacillus odysseyi 34hs-1 = NBRC 100172</name>
    <dbReference type="NCBI Taxonomy" id="1220589"/>
    <lineage>
        <taxon>Bacteria</taxon>
        <taxon>Bacillati</taxon>
        <taxon>Bacillota</taxon>
        <taxon>Bacilli</taxon>
        <taxon>Bacillales</taxon>
        <taxon>Bacillaceae</taxon>
        <taxon>Lysinibacillus</taxon>
    </lineage>
</organism>
<protein>
    <submittedName>
        <fullName evidence="1">Uncharacterized protein</fullName>
    </submittedName>
</protein>
<accession>A0A0A3IQZ6</accession>
<dbReference type="EMBL" id="JPVP01000053">
    <property type="protein sequence ID" value="KGR85870.1"/>
    <property type="molecule type" value="Genomic_DNA"/>
</dbReference>
<keyword evidence="2" id="KW-1185">Reference proteome</keyword>
<sequence length="131" mass="15037">MGNIYSAQHVAAYFIYELNEVQAFVNQCSLQQLLGQINTIWKKVFGHGAFFEMTYSPASAGFVVKEVYDAYKDLGTGHILLPAKEWYLKYGEFQLVHRTYGIPPFTQKEEMIAKKVLERYRVSLEGMNIAV</sequence>
<dbReference type="Proteomes" id="UP000030437">
    <property type="component" value="Unassembled WGS sequence"/>
</dbReference>
<name>A0A0A3IQZ6_9BACI</name>
<dbReference type="AlphaFoldDB" id="A0A0A3IQZ6"/>
<dbReference type="eggNOG" id="ENOG5032VDN">
    <property type="taxonomic scope" value="Bacteria"/>
</dbReference>
<proteinExistence type="predicted"/>